<protein>
    <submittedName>
        <fullName evidence="2">Uncharacterized protein</fullName>
    </submittedName>
</protein>
<evidence type="ECO:0000313" key="3">
    <source>
        <dbReference type="Proteomes" id="UP000573603"/>
    </source>
</evidence>
<proteinExistence type="predicted"/>
<gene>
    <name evidence="2" type="ORF">FANTH_14900</name>
</gene>
<evidence type="ECO:0000313" key="2">
    <source>
        <dbReference type="EMBL" id="KAF5227024.1"/>
    </source>
</evidence>
<accession>A0A8H4YFJ3</accession>
<keyword evidence="3" id="KW-1185">Reference proteome</keyword>
<evidence type="ECO:0000256" key="1">
    <source>
        <dbReference type="SAM" id="MobiDB-lite"/>
    </source>
</evidence>
<dbReference type="EMBL" id="JABEVY010000966">
    <property type="protein sequence ID" value="KAF5227024.1"/>
    <property type="molecule type" value="Genomic_DNA"/>
</dbReference>
<organism evidence="2 3">
    <name type="scientific">Fusarium anthophilum</name>
    <dbReference type="NCBI Taxonomy" id="48485"/>
    <lineage>
        <taxon>Eukaryota</taxon>
        <taxon>Fungi</taxon>
        <taxon>Dikarya</taxon>
        <taxon>Ascomycota</taxon>
        <taxon>Pezizomycotina</taxon>
        <taxon>Sordariomycetes</taxon>
        <taxon>Hypocreomycetidae</taxon>
        <taxon>Hypocreales</taxon>
        <taxon>Nectriaceae</taxon>
        <taxon>Fusarium</taxon>
        <taxon>Fusarium fujikuroi species complex</taxon>
    </lineage>
</organism>
<dbReference type="Proteomes" id="UP000573603">
    <property type="component" value="Unassembled WGS sequence"/>
</dbReference>
<name>A0A8H4YFJ3_9HYPO</name>
<reference evidence="2 3" key="1">
    <citation type="journal article" date="2020" name="BMC Genomics">
        <title>Correction to: Identification and distribution of gene clusters required for synthesis of sphingolipid metabolism inhibitors in diverse species of the filamentous fungus Fusarium.</title>
        <authorList>
            <person name="Kim H.S."/>
            <person name="Lohmar J.M."/>
            <person name="Busman M."/>
            <person name="Brown D.W."/>
            <person name="Naumann T.A."/>
            <person name="Divon H.H."/>
            <person name="Lysoe E."/>
            <person name="Uhlig S."/>
            <person name="Proctor R.H."/>
        </authorList>
    </citation>
    <scope>NUCLEOTIDE SEQUENCE [LARGE SCALE GENOMIC DNA]</scope>
    <source>
        <strain evidence="2 3">NRRL 25214</strain>
    </source>
</reference>
<dbReference type="AlphaFoldDB" id="A0A8H4YFJ3"/>
<comment type="caution">
    <text evidence="2">The sequence shown here is derived from an EMBL/GenBank/DDBJ whole genome shotgun (WGS) entry which is preliminary data.</text>
</comment>
<feature type="region of interest" description="Disordered" evidence="1">
    <location>
        <begin position="1"/>
        <end position="29"/>
    </location>
</feature>
<sequence length="259" mass="29197">METSLNAEDPTSPMETPLGDTGRDTTTDQEACSDAVSSCALFLLSSDALAAFTQLLGDTAQPSLPPLFDCTADSYIQQVLLGLWYTNAGNANAVCTRHIALKIYEDARAKGEAREREQNEGELYRRDCLYDTPSIPSCIKAEAVEATMSFAIFAKGSWADDNIDTLHHKGKRWWILTRAHGEGILAFMPYKRRKAGKHFFHEIHHGRQPRFRFQEENEKWIEFDWKEKTEEQIADLLTPVPDRACADQRETPAVPSPDM</sequence>